<accession>A0A917YKH1</accession>
<sequence>MDKLLATKNKAKKTSGSPVRETLADRTNANAREIVAAEAKKRHDLTVLLRAARLAKEAEPTSEPIAKSRKNGAD</sequence>
<feature type="region of interest" description="Disordered" evidence="1">
    <location>
        <begin position="1"/>
        <end position="20"/>
    </location>
</feature>
<protein>
    <submittedName>
        <fullName evidence="2">Uncharacterized protein</fullName>
    </submittedName>
</protein>
<reference evidence="2 3" key="1">
    <citation type="journal article" date="2014" name="Int. J. Syst. Evol. Microbiol.">
        <title>Complete genome sequence of Corynebacterium casei LMG S-19264T (=DSM 44701T), isolated from a smear-ripened cheese.</title>
        <authorList>
            <consortium name="US DOE Joint Genome Institute (JGI-PGF)"/>
            <person name="Walter F."/>
            <person name="Albersmeier A."/>
            <person name="Kalinowski J."/>
            <person name="Ruckert C."/>
        </authorList>
    </citation>
    <scope>NUCLEOTIDE SEQUENCE [LARGE SCALE GENOMIC DNA]</scope>
    <source>
        <strain evidence="2 3">CGMCC 1.7029</strain>
    </source>
</reference>
<proteinExistence type="predicted"/>
<dbReference type="RefSeq" id="WP_146284830.1">
    <property type="nucleotide sequence ID" value="NZ_BMLP01000001.1"/>
</dbReference>
<organism evidence="2 3">
    <name type="scientific">Gemmobacter aquaticus</name>
    <dbReference type="NCBI Taxonomy" id="490185"/>
    <lineage>
        <taxon>Bacteria</taxon>
        <taxon>Pseudomonadati</taxon>
        <taxon>Pseudomonadota</taxon>
        <taxon>Alphaproteobacteria</taxon>
        <taxon>Rhodobacterales</taxon>
        <taxon>Paracoccaceae</taxon>
        <taxon>Gemmobacter</taxon>
    </lineage>
</organism>
<dbReference type="Proteomes" id="UP000598196">
    <property type="component" value="Unassembled WGS sequence"/>
</dbReference>
<evidence type="ECO:0000313" key="2">
    <source>
        <dbReference type="EMBL" id="GGO30095.1"/>
    </source>
</evidence>
<gene>
    <name evidence="2" type="ORF">GCM10010991_14670</name>
</gene>
<evidence type="ECO:0000256" key="1">
    <source>
        <dbReference type="SAM" id="MobiDB-lite"/>
    </source>
</evidence>
<evidence type="ECO:0000313" key="3">
    <source>
        <dbReference type="Proteomes" id="UP000598196"/>
    </source>
</evidence>
<comment type="caution">
    <text evidence="2">The sequence shown here is derived from an EMBL/GenBank/DDBJ whole genome shotgun (WGS) entry which is preliminary data.</text>
</comment>
<name>A0A917YKH1_9RHOB</name>
<dbReference type="EMBL" id="BMLP01000001">
    <property type="protein sequence ID" value="GGO30095.1"/>
    <property type="molecule type" value="Genomic_DNA"/>
</dbReference>
<keyword evidence="3" id="KW-1185">Reference proteome</keyword>
<feature type="region of interest" description="Disordered" evidence="1">
    <location>
        <begin position="55"/>
        <end position="74"/>
    </location>
</feature>
<dbReference type="AlphaFoldDB" id="A0A917YKH1"/>